<evidence type="ECO:0000256" key="2">
    <source>
        <dbReference type="ARBA" id="ARBA00023002"/>
    </source>
</evidence>
<name>A0ABR4FI67_9EURO</name>
<evidence type="ECO:0008006" key="5">
    <source>
        <dbReference type="Google" id="ProtNLM"/>
    </source>
</evidence>
<sequence length="343" mass="37439">MANFTSAAITKRATQGAFVRRQLFGEPPKVSPKKINLSGRTAIVTGANTGIGFECCAQLLDLGVGSLIMAVRSLPKGEEAKQQLLSSKRNAQCQISVCKLDLASYDSITAFVDYTTTLDRLDIVINNAGVCKRSFELDPKTGHEESIQVNYLGNALFVILMIPVLRQKSPVHPGRMTFVSSDTPAWAEFKEKDSIPLLTAFDKRQSFKFQDRYATSKLLGQLFLQELAKRVSSSVVVINAPNPGLCKSGLDRDFKGSMVGYAARFMQFLIARDASVGARALVDAAVNHGPASHGQYVEDGKVVPMAPFVYQPRGEAIAKQLWQETMAELSFADVEGIINRLGK</sequence>
<proteinExistence type="inferred from homology"/>
<dbReference type="PANTHER" id="PTHR43157:SF31">
    <property type="entry name" value="PHOSPHATIDYLINOSITOL-GLYCAN BIOSYNTHESIS CLASS F PROTEIN"/>
    <property type="match status" value="1"/>
</dbReference>
<evidence type="ECO:0000256" key="1">
    <source>
        <dbReference type="ARBA" id="ARBA00006484"/>
    </source>
</evidence>
<accession>A0ABR4FI67</accession>
<dbReference type="InterPro" id="IPR036291">
    <property type="entry name" value="NAD(P)-bd_dom_sf"/>
</dbReference>
<reference evidence="3 4" key="1">
    <citation type="submission" date="2024-07" db="EMBL/GenBank/DDBJ databases">
        <title>Section-level genome sequencing and comparative genomics of Aspergillus sections Usti and Cavernicolus.</title>
        <authorList>
            <consortium name="Lawrence Berkeley National Laboratory"/>
            <person name="Nybo J.L."/>
            <person name="Vesth T.C."/>
            <person name="Theobald S."/>
            <person name="Frisvad J.C."/>
            <person name="Larsen T.O."/>
            <person name="Kjaerboelling I."/>
            <person name="Rothschild-Mancinelli K."/>
            <person name="Lyhne E.K."/>
            <person name="Kogle M.E."/>
            <person name="Barry K."/>
            <person name="Clum A."/>
            <person name="Na H."/>
            <person name="Ledsgaard L."/>
            <person name="Lin J."/>
            <person name="Lipzen A."/>
            <person name="Kuo A."/>
            <person name="Riley R."/>
            <person name="Mondo S."/>
            <person name="Labutti K."/>
            <person name="Haridas S."/>
            <person name="Pangalinan J."/>
            <person name="Salamov A.A."/>
            <person name="Simmons B.A."/>
            <person name="Magnuson J.K."/>
            <person name="Chen J."/>
            <person name="Drula E."/>
            <person name="Henrissat B."/>
            <person name="Wiebenga A."/>
            <person name="Lubbers R.J."/>
            <person name="Gomes A.C."/>
            <person name="Makela M.R."/>
            <person name="Stajich J."/>
            <person name="Grigoriev I.V."/>
            <person name="Mortensen U.H."/>
            <person name="De Vries R.P."/>
            <person name="Baker S.E."/>
            <person name="Andersen M.R."/>
        </authorList>
    </citation>
    <scope>NUCLEOTIDE SEQUENCE [LARGE SCALE GENOMIC DNA]</scope>
    <source>
        <strain evidence="3 4">CBS 209.92</strain>
    </source>
</reference>
<evidence type="ECO:0000313" key="4">
    <source>
        <dbReference type="Proteomes" id="UP001610563"/>
    </source>
</evidence>
<protein>
    <recommendedName>
        <fullName evidence="5">Short-chain dehydrogenase/reductase family protein</fullName>
    </recommendedName>
</protein>
<comment type="similarity">
    <text evidence="1">Belongs to the short-chain dehydrogenases/reductases (SDR) family.</text>
</comment>
<dbReference type="EMBL" id="JBFTWV010000296">
    <property type="protein sequence ID" value="KAL2782927.1"/>
    <property type="molecule type" value="Genomic_DNA"/>
</dbReference>
<dbReference type="PRINTS" id="PR00081">
    <property type="entry name" value="GDHRDH"/>
</dbReference>
<dbReference type="Pfam" id="PF00106">
    <property type="entry name" value="adh_short"/>
    <property type="match status" value="1"/>
</dbReference>
<evidence type="ECO:0000313" key="3">
    <source>
        <dbReference type="EMBL" id="KAL2782927.1"/>
    </source>
</evidence>
<dbReference type="SUPFAM" id="SSF51735">
    <property type="entry name" value="NAD(P)-binding Rossmann-fold domains"/>
    <property type="match status" value="1"/>
</dbReference>
<dbReference type="Proteomes" id="UP001610563">
    <property type="component" value="Unassembled WGS sequence"/>
</dbReference>
<gene>
    <name evidence="3" type="ORF">BJX66DRAFT_319486</name>
</gene>
<comment type="caution">
    <text evidence="3">The sequence shown here is derived from an EMBL/GenBank/DDBJ whole genome shotgun (WGS) entry which is preliminary data.</text>
</comment>
<keyword evidence="4" id="KW-1185">Reference proteome</keyword>
<dbReference type="InterPro" id="IPR002347">
    <property type="entry name" value="SDR_fam"/>
</dbReference>
<dbReference type="Gene3D" id="3.40.50.720">
    <property type="entry name" value="NAD(P)-binding Rossmann-like Domain"/>
    <property type="match status" value="1"/>
</dbReference>
<dbReference type="PANTHER" id="PTHR43157">
    <property type="entry name" value="PHOSPHATIDYLINOSITOL-GLYCAN BIOSYNTHESIS CLASS F PROTEIN-RELATED"/>
    <property type="match status" value="1"/>
</dbReference>
<organism evidence="3 4">
    <name type="scientific">Aspergillus keveii</name>
    <dbReference type="NCBI Taxonomy" id="714993"/>
    <lineage>
        <taxon>Eukaryota</taxon>
        <taxon>Fungi</taxon>
        <taxon>Dikarya</taxon>
        <taxon>Ascomycota</taxon>
        <taxon>Pezizomycotina</taxon>
        <taxon>Eurotiomycetes</taxon>
        <taxon>Eurotiomycetidae</taxon>
        <taxon>Eurotiales</taxon>
        <taxon>Aspergillaceae</taxon>
        <taxon>Aspergillus</taxon>
        <taxon>Aspergillus subgen. Nidulantes</taxon>
    </lineage>
</organism>
<keyword evidence="2" id="KW-0560">Oxidoreductase</keyword>